<dbReference type="STRING" id="86259.A0A4Z1NRI4"/>
<keyword evidence="4" id="KW-1185">Reference proteome</keyword>
<comment type="caution">
    <text evidence="3">The sequence shown here is derived from an EMBL/GenBank/DDBJ whole genome shotgun (WGS) entry which is preliminary data.</text>
</comment>
<dbReference type="Pfam" id="PF20789">
    <property type="entry name" value="4HBT_3C"/>
    <property type="match status" value="1"/>
</dbReference>
<name>A0A4Z1NRI4_9PEZI</name>
<evidence type="ECO:0000259" key="2">
    <source>
        <dbReference type="Pfam" id="PF20789"/>
    </source>
</evidence>
<evidence type="ECO:0000256" key="1">
    <source>
        <dbReference type="ARBA" id="ARBA00006538"/>
    </source>
</evidence>
<reference evidence="3 4" key="1">
    <citation type="submission" date="2019-04" db="EMBL/GenBank/DDBJ databases">
        <title>High contiguity whole genome sequence and gene annotation resource for two Venturia nashicola isolates.</title>
        <authorList>
            <person name="Prokchorchik M."/>
            <person name="Won K."/>
            <person name="Lee Y."/>
            <person name="Choi E.D."/>
            <person name="Segonzac C."/>
            <person name="Sohn K.H."/>
        </authorList>
    </citation>
    <scope>NUCLEOTIDE SEQUENCE [LARGE SCALE GENOMIC DNA]</scope>
    <source>
        <strain evidence="3 4">PRI2</strain>
    </source>
</reference>
<dbReference type="CDD" id="cd03444">
    <property type="entry name" value="Thioesterase_II_repeat1"/>
    <property type="match status" value="1"/>
</dbReference>
<proteinExistence type="inferred from homology"/>
<evidence type="ECO:0000313" key="4">
    <source>
        <dbReference type="Proteomes" id="UP000298493"/>
    </source>
</evidence>
<comment type="similarity">
    <text evidence="1">Belongs to the C/M/P thioester hydrolase family.</text>
</comment>
<accession>A0A4Z1NRI4</accession>
<protein>
    <submittedName>
        <fullName evidence="3">Acyl-CoA thioesterase II</fullName>
    </submittedName>
</protein>
<dbReference type="PANTHER" id="PTHR11066">
    <property type="entry name" value="ACYL-COA THIOESTERASE"/>
    <property type="match status" value="1"/>
</dbReference>
<dbReference type="EMBL" id="SNSC02000014">
    <property type="protein sequence ID" value="TID18301.1"/>
    <property type="molecule type" value="Genomic_DNA"/>
</dbReference>
<evidence type="ECO:0000313" key="3">
    <source>
        <dbReference type="EMBL" id="TID18301.1"/>
    </source>
</evidence>
<dbReference type="InterPro" id="IPR049450">
    <property type="entry name" value="ACOT8-like_C"/>
</dbReference>
<dbReference type="AlphaFoldDB" id="A0A4Z1NRI4"/>
<dbReference type="Proteomes" id="UP000298493">
    <property type="component" value="Unassembled WGS sequence"/>
</dbReference>
<dbReference type="GO" id="GO:0047617">
    <property type="term" value="F:fatty acyl-CoA hydrolase activity"/>
    <property type="evidence" value="ECO:0007669"/>
    <property type="project" value="InterPro"/>
</dbReference>
<dbReference type="GO" id="GO:0006637">
    <property type="term" value="P:acyl-CoA metabolic process"/>
    <property type="evidence" value="ECO:0007669"/>
    <property type="project" value="InterPro"/>
</dbReference>
<feature type="domain" description="Acyl-CoA thioesterase-like C-terminal" evidence="2">
    <location>
        <begin position="171"/>
        <end position="318"/>
    </location>
</feature>
<dbReference type="InterPro" id="IPR029069">
    <property type="entry name" value="HotDog_dom_sf"/>
</dbReference>
<dbReference type="CDD" id="cd03445">
    <property type="entry name" value="Thioesterase_II_repeat2"/>
    <property type="match status" value="1"/>
</dbReference>
<dbReference type="Gene3D" id="2.40.160.210">
    <property type="entry name" value="Acyl-CoA thioesterase, double hotdog domain"/>
    <property type="match status" value="1"/>
</dbReference>
<organism evidence="3 4">
    <name type="scientific">Venturia nashicola</name>
    <dbReference type="NCBI Taxonomy" id="86259"/>
    <lineage>
        <taxon>Eukaryota</taxon>
        <taxon>Fungi</taxon>
        <taxon>Dikarya</taxon>
        <taxon>Ascomycota</taxon>
        <taxon>Pezizomycotina</taxon>
        <taxon>Dothideomycetes</taxon>
        <taxon>Pleosporomycetidae</taxon>
        <taxon>Venturiales</taxon>
        <taxon>Venturiaceae</taxon>
        <taxon>Venturia</taxon>
    </lineage>
</organism>
<sequence>MRKLGFSPAYGPGGFTRAYGGHVFAQAAYAASKTVREGMVIHVSIKASLCFPDFKQLSSLLPFEGLGSCVFVLNITGWFTLQGFTDRPFVYRVENIREGGSYCQRQVNVTQEPSHGICFTCICSFKKPEPSRNERQLDLDLREKYEDVLHGKKPEDWPECPGIDSPYWWEIEQKRGWIDPFPGLNMRKVDMAAYNRPRKTLDRRQLQYYKVIGDMPSVDEDPNLHAIAHLYASDRNGLFPIPNFLDLGNEYLAIASLSHTVIFHVEALDLRMVKEDGTKPWFVVETAIDKIAHGRALASHRLWREDGMHVASCFQDGMLRMPPEGESLGEGRLVFGDSDTLKDEKKCKL</sequence>
<dbReference type="GO" id="GO:0009062">
    <property type="term" value="P:fatty acid catabolic process"/>
    <property type="evidence" value="ECO:0007669"/>
    <property type="project" value="TreeGrafter"/>
</dbReference>
<dbReference type="InterPro" id="IPR042171">
    <property type="entry name" value="Acyl-CoA_hotdog"/>
</dbReference>
<dbReference type="GO" id="GO:0005782">
    <property type="term" value="C:peroxisomal matrix"/>
    <property type="evidence" value="ECO:0007669"/>
    <property type="project" value="UniProtKB-SubCell"/>
</dbReference>
<gene>
    <name evidence="3" type="ORF">E6O75_ATG06377</name>
</gene>
<dbReference type="PANTHER" id="PTHR11066:SF64">
    <property type="entry name" value="ACYL-COA THIOESTERASE (AFU_ORTHOLOGUE AFUA_1G12060)"/>
    <property type="match status" value="1"/>
</dbReference>
<dbReference type="InterPro" id="IPR003703">
    <property type="entry name" value="Acyl_CoA_thio"/>
</dbReference>
<dbReference type="SUPFAM" id="SSF54637">
    <property type="entry name" value="Thioesterase/thiol ester dehydrase-isomerase"/>
    <property type="match status" value="3"/>
</dbReference>